<dbReference type="EMBL" id="KK033700">
    <property type="protein sequence ID" value="EXL65242.1"/>
    <property type="molecule type" value="Genomic_DNA"/>
</dbReference>
<dbReference type="HOGENOM" id="CLU_2263920_0_0_1"/>
<dbReference type="Proteomes" id="UP000030676">
    <property type="component" value="Unassembled WGS sequence"/>
</dbReference>
<reference evidence="1" key="2">
    <citation type="submission" date="2014-03" db="EMBL/GenBank/DDBJ databases">
        <title>The Genome Annotation of Fusarium oxysporum PHW808.</title>
        <authorList>
            <consortium name="The Broad Institute Genomics Platform"/>
            <person name="Ma L.-J."/>
            <person name="Corby-Kistler H."/>
            <person name="Broz K."/>
            <person name="Gale L.R."/>
            <person name="Jonkers W."/>
            <person name="O'Donnell K."/>
            <person name="Ploetz R."/>
            <person name="Steinberg C."/>
            <person name="Schwartz D.C."/>
            <person name="VanEtten H."/>
            <person name="Zhou S."/>
            <person name="Young S.K."/>
            <person name="Zeng Q."/>
            <person name="Gargeya S."/>
            <person name="Fitzgerald M."/>
            <person name="Abouelleil A."/>
            <person name="Alvarado L."/>
            <person name="Chapman S.B."/>
            <person name="Gainer-Dewar J."/>
            <person name="Goldberg J."/>
            <person name="Griggs A."/>
            <person name="Gujja S."/>
            <person name="Hansen M."/>
            <person name="Howarth C."/>
            <person name="Imamovic A."/>
            <person name="Ireland A."/>
            <person name="Larimer J."/>
            <person name="McCowan C."/>
            <person name="Murphy C."/>
            <person name="Pearson M."/>
            <person name="Poon T.W."/>
            <person name="Priest M."/>
            <person name="Roberts A."/>
            <person name="Saif S."/>
            <person name="Shea T."/>
            <person name="Sykes S."/>
            <person name="Wortman J."/>
            <person name="Nusbaum C."/>
            <person name="Birren B."/>
        </authorList>
    </citation>
    <scope>NUCLEOTIDE SEQUENCE</scope>
    <source>
        <strain evidence="1">54008</strain>
    </source>
</reference>
<gene>
    <name evidence="1" type="ORF">FOPG_18523</name>
</gene>
<evidence type="ECO:0000313" key="1">
    <source>
        <dbReference type="EMBL" id="EXL65242.1"/>
    </source>
</evidence>
<accession>X0GNN7</accession>
<organism evidence="1">
    <name type="scientific">Fusarium oxysporum f. sp. conglutinans race 2 54008</name>
    <dbReference type="NCBI Taxonomy" id="1089457"/>
    <lineage>
        <taxon>Eukaryota</taxon>
        <taxon>Fungi</taxon>
        <taxon>Dikarya</taxon>
        <taxon>Ascomycota</taxon>
        <taxon>Pezizomycotina</taxon>
        <taxon>Sordariomycetes</taxon>
        <taxon>Hypocreomycetidae</taxon>
        <taxon>Hypocreales</taxon>
        <taxon>Nectriaceae</taxon>
        <taxon>Fusarium</taxon>
        <taxon>Fusarium oxysporum species complex</taxon>
    </lineage>
</organism>
<proteinExistence type="predicted"/>
<dbReference type="AlphaFoldDB" id="X0GNN7"/>
<sequence length="103" mass="11859">MSEPIRYAPEYYCYRFQLGCVCVLLVFRAQSDRVFCQYVIRSSATDVAHNAAHAYYAVSRRCACRDEHLSHAAGLGHVVACVLMSHWMCLKWIEGRVIQNEQQ</sequence>
<reference evidence="1" key="1">
    <citation type="submission" date="2011-11" db="EMBL/GenBank/DDBJ databases">
        <title>The Genome Sequence of Fusarium oxysporum PHW808.</title>
        <authorList>
            <consortium name="The Broad Institute Genome Sequencing Platform"/>
            <person name="Ma L.-J."/>
            <person name="Gale L.R."/>
            <person name="Schwartz D.C."/>
            <person name="Zhou S."/>
            <person name="Corby-Kistler H."/>
            <person name="Young S.K."/>
            <person name="Zeng Q."/>
            <person name="Gargeya S."/>
            <person name="Fitzgerald M."/>
            <person name="Haas B."/>
            <person name="Abouelleil A."/>
            <person name="Alvarado L."/>
            <person name="Arachchi H.M."/>
            <person name="Berlin A."/>
            <person name="Brown A."/>
            <person name="Chapman S.B."/>
            <person name="Chen Z."/>
            <person name="Dunbar C."/>
            <person name="Freedman E."/>
            <person name="Gearin G."/>
            <person name="Goldberg J."/>
            <person name="Griggs A."/>
            <person name="Gujja S."/>
            <person name="Heiman D."/>
            <person name="Howarth C."/>
            <person name="Larson L."/>
            <person name="Lui A."/>
            <person name="MacDonald P.J.P."/>
            <person name="Montmayeur A."/>
            <person name="Murphy C."/>
            <person name="Neiman D."/>
            <person name="Pearson M."/>
            <person name="Priest M."/>
            <person name="Roberts A."/>
            <person name="Saif S."/>
            <person name="Shea T."/>
            <person name="Shenoy N."/>
            <person name="Sisk P."/>
            <person name="Stolte C."/>
            <person name="Sykes S."/>
            <person name="Wortman J."/>
            <person name="Nusbaum C."/>
            <person name="Birren B."/>
        </authorList>
    </citation>
    <scope>NUCLEOTIDE SEQUENCE [LARGE SCALE GENOMIC DNA]</scope>
    <source>
        <strain evidence="1">54008</strain>
    </source>
</reference>
<protein>
    <submittedName>
        <fullName evidence="1">Uncharacterized protein</fullName>
    </submittedName>
</protein>
<name>X0GNN7_FUSOX</name>